<proteinExistence type="predicted"/>
<feature type="transmembrane region" description="Helical" evidence="10">
    <location>
        <begin position="48"/>
        <end position="68"/>
    </location>
</feature>
<keyword evidence="10" id="KW-0472">Membrane</keyword>
<keyword evidence="13" id="KW-1185">Reference proteome</keyword>
<dbReference type="SUPFAM" id="SSF55874">
    <property type="entry name" value="ATPase domain of HSP90 chaperone/DNA topoisomerase II/histidine kinase"/>
    <property type="match status" value="1"/>
</dbReference>
<keyword evidence="10" id="KW-0812">Transmembrane</keyword>
<feature type="transmembrane region" description="Helical" evidence="10">
    <location>
        <begin position="172"/>
        <end position="194"/>
    </location>
</feature>
<dbReference type="InterPro" id="IPR050482">
    <property type="entry name" value="Sensor_HK_TwoCompSys"/>
</dbReference>
<evidence type="ECO:0000256" key="2">
    <source>
        <dbReference type="ARBA" id="ARBA00012438"/>
    </source>
</evidence>
<accession>A0ABV9WI64</accession>
<evidence type="ECO:0000256" key="6">
    <source>
        <dbReference type="ARBA" id="ARBA00022777"/>
    </source>
</evidence>
<dbReference type="RefSeq" id="WP_380127961.1">
    <property type="nucleotide sequence ID" value="NZ_JBHSIU010000121.1"/>
</dbReference>
<keyword evidence="10" id="KW-1133">Transmembrane helix</keyword>
<evidence type="ECO:0000256" key="3">
    <source>
        <dbReference type="ARBA" id="ARBA00022553"/>
    </source>
</evidence>
<keyword evidence="3" id="KW-0597">Phosphoprotein</keyword>
<keyword evidence="4" id="KW-0808">Transferase</keyword>
<comment type="catalytic activity">
    <reaction evidence="1">
        <text>ATP + protein L-histidine = ADP + protein N-phospho-L-histidine.</text>
        <dbReference type="EC" id="2.7.13.3"/>
    </reaction>
</comment>
<dbReference type="CDD" id="cd16917">
    <property type="entry name" value="HATPase_UhpB-NarQ-NarX-like"/>
    <property type="match status" value="1"/>
</dbReference>
<evidence type="ECO:0000256" key="8">
    <source>
        <dbReference type="ARBA" id="ARBA00023012"/>
    </source>
</evidence>
<evidence type="ECO:0000256" key="1">
    <source>
        <dbReference type="ARBA" id="ARBA00000085"/>
    </source>
</evidence>
<evidence type="ECO:0000256" key="4">
    <source>
        <dbReference type="ARBA" id="ARBA00022679"/>
    </source>
</evidence>
<dbReference type="SMART" id="SM00387">
    <property type="entry name" value="HATPase_c"/>
    <property type="match status" value="1"/>
</dbReference>
<evidence type="ECO:0000313" key="12">
    <source>
        <dbReference type="EMBL" id="MFC5007315.1"/>
    </source>
</evidence>
<keyword evidence="8" id="KW-0902">Two-component regulatory system</keyword>
<keyword evidence="7" id="KW-0067">ATP-binding</keyword>
<keyword evidence="5" id="KW-0547">Nucleotide-binding</keyword>
<feature type="domain" description="Histidine kinase/HSP90-like ATPase" evidence="11">
    <location>
        <begin position="334"/>
        <end position="430"/>
    </location>
</feature>
<feature type="transmembrane region" description="Helical" evidence="10">
    <location>
        <begin position="17"/>
        <end position="36"/>
    </location>
</feature>
<dbReference type="Pfam" id="PF07730">
    <property type="entry name" value="HisKA_3"/>
    <property type="match status" value="1"/>
</dbReference>
<feature type="transmembrane region" description="Helical" evidence="10">
    <location>
        <begin position="88"/>
        <end position="111"/>
    </location>
</feature>
<sequence length="433" mass="45502">MRRPAGWHFFVHTGRSYLLSALLAVVLLAAAAYLPPSGGTSLGRSGENVSAVPYWWLFAVALFAALFVQHRWPLPALALAVVGAAGHLYYASLEVVSLVDLVVAITLFTVANRARARWTALAVTGVLLAGIFLMNLLVLSAAPGAQPAAADGQAIPVGTVAKERTQRKPWPAILAGAAGYGTGMMLVLASAAALGESARARRRYHEMAEQRAADLDRDRRRQVELATAAERARISRELHDVVAHSLTVIVAQAQAAGATQRRRPELSIEAMQDVVTTGRAALAEMRRLLGSIAGSSDREGPGLDGLSELLDRVRAAGTPVRLGIDGQPVPLPPAIDLTAYRIVQEALTNTLKHAPPGARADVRLAFAADRLDVEVTDDGAGLPVVPAPPGGNGLRGITERVDLLGGRVTVGPRPDGGFGVQASLRLDEPAAGR</sequence>
<dbReference type="InterPro" id="IPR036890">
    <property type="entry name" value="HATPase_C_sf"/>
</dbReference>
<evidence type="ECO:0000256" key="5">
    <source>
        <dbReference type="ARBA" id="ARBA00022741"/>
    </source>
</evidence>
<name>A0ABV9WI64_9ACTN</name>
<dbReference type="Gene3D" id="3.30.565.10">
    <property type="entry name" value="Histidine kinase-like ATPase, C-terminal domain"/>
    <property type="match status" value="1"/>
</dbReference>
<dbReference type="Gene3D" id="1.20.5.1930">
    <property type="match status" value="1"/>
</dbReference>
<evidence type="ECO:0000313" key="13">
    <source>
        <dbReference type="Proteomes" id="UP001595912"/>
    </source>
</evidence>
<gene>
    <name evidence="12" type="ORF">ACFPIJ_57090</name>
</gene>
<dbReference type="PANTHER" id="PTHR24421">
    <property type="entry name" value="NITRATE/NITRITE SENSOR PROTEIN NARX-RELATED"/>
    <property type="match status" value="1"/>
</dbReference>
<feature type="region of interest" description="Disordered" evidence="9">
    <location>
        <begin position="414"/>
        <end position="433"/>
    </location>
</feature>
<organism evidence="12 13">
    <name type="scientific">Dactylosporangium cerinum</name>
    <dbReference type="NCBI Taxonomy" id="1434730"/>
    <lineage>
        <taxon>Bacteria</taxon>
        <taxon>Bacillati</taxon>
        <taxon>Actinomycetota</taxon>
        <taxon>Actinomycetes</taxon>
        <taxon>Micromonosporales</taxon>
        <taxon>Micromonosporaceae</taxon>
        <taxon>Dactylosporangium</taxon>
    </lineage>
</organism>
<dbReference type="PANTHER" id="PTHR24421:SF10">
    <property type="entry name" value="NITRATE_NITRITE SENSOR PROTEIN NARQ"/>
    <property type="match status" value="1"/>
</dbReference>
<dbReference type="Pfam" id="PF02518">
    <property type="entry name" value="HATPase_c"/>
    <property type="match status" value="1"/>
</dbReference>
<dbReference type="Proteomes" id="UP001595912">
    <property type="component" value="Unassembled WGS sequence"/>
</dbReference>
<dbReference type="EMBL" id="JBHSIU010000121">
    <property type="protein sequence ID" value="MFC5007315.1"/>
    <property type="molecule type" value="Genomic_DNA"/>
</dbReference>
<evidence type="ECO:0000259" key="11">
    <source>
        <dbReference type="SMART" id="SM00387"/>
    </source>
</evidence>
<dbReference type="InterPro" id="IPR011712">
    <property type="entry name" value="Sig_transdc_His_kin_sub3_dim/P"/>
</dbReference>
<evidence type="ECO:0000256" key="9">
    <source>
        <dbReference type="SAM" id="MobiDB-lite"/>
    </source>
</evidence>
<evidence type="ECO:0000256" key="7">
    <source>
        <dbReference type="ARBA" id="ARBA00022840"/>
    </source>
</evidence>
<reference evidence="13" key="1">
    <citation type="journal article" date="2019" name="Int. J. Syst. Evol. Microbiol.">
        <title>The Global Catalogue of Microorganisms (GCM) 10K type strain sequencing project: providing services to taxonomists for standard genome sequencing and annotation.</title>
        <authorList>
            <consortium name="The Broad Institute Genomics Platform"/>
            <consortium name="The Broad Institute Genome Sequencing Center for Infectious Disease"/>
            <person name="Wu L."/>
            <person name="Ma J."/>
        </authorList>
    </citation>
    <scope>NUCLEOTIDE SEQUENCE [LARGE SCALE GENOMIC DNA]</scope>
    <source>
        <strain evidence="13">CGMCC 4.7152</strain>
    </source>
</reference>
<evidence type="ECO:0000256" key="10">
    <source>
        <dbReference type="SAM" id="Phobius"/>
    </source>
</evidence>
<dbReference type="GO" id="GO:0016301">
    <property type="term" value="F:kinase activity"/>
    <property type="evidence" value="ECO:0007669"/>
    <property type="project" value="UniProtKB-KW"/>
</dbReference>
<protein>
    <recommendedName>
        <fullName evidence="2">histidine kinase</fullName>
        <ecNumber evidence="2">2.7.13.3</ecNumber>
    </recommendedName>
</protein>
<keyword evidence="6 12" id="KW-0418">Kinase</keyword>
<dbReference type="EC" id="2.7.13.3" evidence="2"/>
<dbReference type="InterPro" id="IPR003594">
    <property type="entry name" value="HATPase_dom"/>
</dbReference>
<comment type="caution">
    <text evidence="12">The sequence shown here is derived from an EMBL/GenBank/DDBJ whole genome shotgun (WGS) entry which is preliminary data.</text>
</comment>
<feature type="transmembrane region" description="Helical" evidence="10">
    <location>
        <begin position="118"/>
        <end position="138"/>
    </location>
</feature>